<dbReference type="GO" id="GO:0009536">
    <property type="term" value="C:plastid"/>
    <property type="evidence" value="ECO:0007669"/>
    <property type="project" value="UniProtKB-SubCell"/>
</dbReference>
<name>A0A7T1C523_9STRA</name>
<organism evidence="9">
    <name type="scientific">Pteridomonas danica</name>
    <dbReference type="NCBI Taxonomy" id="38822"/>
    <lineage>
        <taxon>Eukaryota</taxon>
        <taxon>Sar</taxon>
        <taxon>Stramenopiles</taxon>
        <taxon>Ochrophyta</taxon>
        <taxon>Dictyochophyceae</taxon>
        <taxon>Pedinellales</taxon>
        <taxon>Pteridomonas</taxon>
    </lineage>
</organism>
<dbReference type="EMBL" id="MT909785">
    <property type="protein sequence ID" value="QPM99300.1"/>
    <property type="molecule type" value="Genomic_DNA"/>
</dbReference>
<evidence type="ECO:0000256" key="5">
    <source>
        <dbReference type="ARBA" id="ARBA00022884"/>
    </source>
</evidence>
<dbReference type="AlphaFoldDB" id="A0A7T1C523"/>
<dbReference type="SUPFAM" id="SSF141091">
    <property type="entry name" value="L21p-like"/>
    <property type="match status" value="1"/>
</dbReference>
<dbReference type="GO" id="GO:0003735">
    <property type="term" value="F:structural constituent of ribosome"/>
    <property type="evidence" value="ECO:0007669"/>
    <property type="project" value="InterPro"/>
</dbReference>
<keyword evidence="7 8" id="KW-0687">Ribonucleoprotein</keyword>
<sequence length="103" mass="12338">MYAIIQLNGGQLWIENNIVFKFEKINEFEGSFISLNKILLFQKKSSIYIGQPFLQPNILKILCIVMKKITLNKIQIYKMKAKKKYRKKKGYTHCFTYLFPIFY</sequence>
<keyword evidence="6 8" id="KW-0689">Ribosomal protein</keyword>
<dbReference type="RefSeq" id="YP_010117110.1">
    <property type="nucleotide sequence ID" value="NC_056103.1"/>
</dbReference>
<comment type="similarity">
    <text evidence="2 8">Belongs to the bacterial ribosomal protein bL21 family.</text>
</comment>
<evidence type="ECO:0000256" key="1">
    <source>
        <dbReference type="ARBA" id="ARBA00004474"/>
    </source>
</evidence>
<comment type="subcellular location">
    <subcellularLocation>
        <location evidence="1">Plastid</location>
    </subcellularLocation>
</comment>
<comment type="function">
    <text evidence="8">This protein binds to 23S rRNA.</text>
</comment>
<dbReference type="PANTHER" id="PTHR21349">
    <property type="entry name" value="50S RIBOSOMAL PROTEIN L21"/>
    <property type="match status" value="1"/>
</dbReference>
<evidence type="ECO:0000256" key="4">
    <source>
        <dbReference type="ARBA" id="ARBA00022730"/>
    </source>
</evidence>
<dbReference type="NCBIfam" id="TIGR00061">
    <property type="entry name" value="L21"/>
    <property type="match status" value="1"/>
</dbReference>
<dbReference type="GO" id="GO:0019843">
    <property type="term" value="F:rRNA binding"/>
    <property type="evidence" value="ECO:0007669"/>
    <property type="project" value="UniProtKB-KW"/>
</dbReference>
<evidence type="ECO:0000256" key="8">
    <source>
        <dbReference type="RuleBase" id="RU000563"/>
    </source>
</evidence>
<keyword evidence="9" id="KW-0150">Chloroplast</keyword>
<dbReference type="PANTHER" id="PTHR21349:SF7">
    <property type="entry name" value="LARGE RIBOSOMAL SUBUNIT PROTEIN BL21C"/>
    <property type="match status" value="1"/>
</dbReference>
<evidence type="ECO:0000256" key="3">
    <source>
        <dbReference type="ARBA" id="ARBA00022640"/>
    </source>
</evidence>
<reference evidence="9" key="1">
    <citation type="journal article" date="2021" name="Front. Plant Sci.">
        <title>Highly Reduced Plastid Genomes of the Non-photosynthetic Dictyochophyceans Pteridomonas spp. (Ochrophyta, SAR) Are Retained for tRNA-Glu-Based Organellar Heme Biosynthesis.</title>
        <authorList>
            <person name="Kayama M."/>
            <person name="Maciszewski K."/>
            <person name="Yabuki A."/>
            <person name="Miyashita H."/>
            <person name="Karnkowska A."/>
            <person name="Kamikawa R."/>
        </authorList>
    </citation>
    <scope>NUCLEOTIDE SEQUENCE</scope>
    <source>
        <strain evidence="9">NY0221</strain>
    </source>
</reference>
<evidence type="ECO:0000256" key="2">
    <source>
        <dbReference type="ARBA" id="ARBA00008563"/>
    </source>
</evidence>
<keyword evidence="4" id="KW-0699">rRNA-binding</keyword>
<dbReference type="GeneID" id="65316674"/>
<geneLocation type="chloroplast" evidence="9"/>
<evidence type="ECO:0000313" key="9">
    <source>
        <dbReference type="EMBL" id="QPM99300.1"/>
    </source>
</evidence>
<dbReference type="GO" id="GO:0005762">
    <property type="term" value="C:mitochondrial large ribosomal subunit"/>
    <property type="evidence" value="ECO:0007669"/>
    <property type="project" value="TreeGrafter"/>
</dbReference>
<evidence type="ECO:0000256" key="7">
    <source>
        <dbReference type="ARBA" id="ARBA00023274"/>
    </source>
</evidence>
<dbReference type="InterPro" id="IPR036164">
    <property type="entry name" value="bL21-like_sf"/>
</dbReference>
<proteinExistence type="inferred from homology"/>
<dbReference type="InterPro" id="IPR028909">
    <property type="entry name" value="bL21-like"/>
</dbReference>
<accession>A0A7T1C523</accession>
<keyword evidence="5" id="KW-0694">RNA-binding</keyword>
<gene>
    <name evidence="9" type="primary">rpl21</name>
</gene>
<dbReference type="Pfam" id="PF00829">
    <property type="entry name" value="Ribosomal_L21p"/>
    <property type="match status" value="1"/>
</dbReference>
<dbReference type="InterPro" id="IPR001787">
    <property type="entry name" value="Ribosomal_bL21"/>
</dbReference>
<keyword evidence="3 9" id="KW-0934">Plastid</keyword>
<evidence type="ECO:0000256" key="6">
    <source>
        <dbReference type="ARBA" id="ARBA00022980"/>
    </source>
</evidence>
<comment type="subunit">
    <text evidence="8">Part of the 50S ribosomal subunit.</text>
</comment>
<dbReference type="GO" id="GO:0006412">
    <property type="term" value="P:translation"/>
    <property type="evidence" value="ECO:0007669"/>
    <property type="project" value="InterPro"/>
</dbReference>
<protein>
    <recommendedName>
        <fullName evidence="8">50S ribosomal protein L21, chloroplastic</fullName>
    </recommendedName>
</protein>